<organism evidence="2 3">
    <name type="scientific">Sphingobacterium suaedae</name>
    <dbReference type="NCBI Taxonomy" id="1686402"/>
    <lineage>
        <taxon>Bacteria</taxon>
        <taxon>Pseudomonadati</taxon>
        <taxon>Bacteroidota</taxon>
        <taxon>Sphingobacteriia</taxon>
        <taxon>Sphingobacteriales</taxon>
        <taxon>Sphingobacteriaceae</taxon>
        <taxon>Sphingobacterium</taxon>
    </lineage>
</organism>
<evidence type="ECO:0000313" key="3">
    <source>
        <dbReference type="Proteomes" id="UP001597545"/>
    </source>
</evidence>
<protein>
    <submittedName>
        <fullName evidence="2">DUF1801 domain-containing protein</fullName>
    </submittedName>
</protein>
<evidence type="ECO:0000259" key="1">
    <source>
        <dbReference type="Pfam" id="PF08818"/>
    </source>
</evidence>
<reference evidence="3" key="1">
    <citation type="journal article" date="2019" name="Int. J. Syst. Evol. Microbiol.">
        <title>The Global Catalogue of Microorganisms (GCM) 10K type strain sequencing project: providing services to taxonomists for standard genome sequencing and annotation.</title>
        <authorList>
            <consortium name="The Broad Institute Genomics Platform"/>
            <consortium name="The Broad Institute Genome Sequencing Center for Infectious Disease"/>
            <person name="Wu L."/>
            <person name="Ma J."/>
        </authorList>
    </citation>
    <scope>NUCLEOTIDE SEQUENCE [LARGE SCALE GENOMIC DNA]</scope>
    <source>
        <strain evidence="3">KCTC 42662</strain>
    </source>
</reference>
<keyword evidence="3" id="KW-1185">Reference proteome</keyword>
<dbReference type="Proteomes" id="UP001597545">
    <property type="component" value="Unassembled WGS sequence"/>
</dbReference>
<sequence>MTKNKTTFTAETVSTFIQRLTDETKRTDSLALISLMEEVSGESARMFGPSIIGFGKYKYTYASGHTGEAPLIGFSPRKDAISLYVYTESDDQTDLLDRLGKFKMGKACIYVKKLADINTDVLVALMQKTIDFLSRMHERTASSDRLG</sequence>
<gene>
    <name evidence="2" type="ORF">ACFSR5_07620</name>
</gene>
<dbReference type="RefSeq" id="WP_380902329.1">
    <property type="nucleotide sequence ID" value="NZ_JBHUEG010000007.1"/>
</dbReference>
<name>A0ABW5KH01_9SPHI</name>
<comment type="caution">
    <text evidence="2">The sequence shown here is derived from an EMBL/GenBank/DDBJ whole genome shotgun (WGS) entry which is preliminary data.</text>
</comment>
<dbReference type="SUPFAM" id="SSF159888">
    <property type="entry name" value="YdhG-like"/>
    <property type="match status" value="1"/>
</dbReference>
<feature type="domain" description="YdhG-like" evidence="1">
    <location>
        <begin position="48"/>
        <end position="130"/>
    </location>
</feature>
<accession>A0ABW5KH01</accession>
<proteinExistence type="predicted"/>
<evidence type="ECO:0000313" key="2">
    <source>
        <dbReference type="EMBL" id="MFD2547509.1"/>
    </source>
</evidence>
<dbReference type="InterPro" id="IPR014922">
    <property type="entry name" value="YdhG-like"/>
</dbReference>
<dbReference type="Pfam" id="PF08818">
    <property type="entry name" value="DUF1801"/>
    <property type="match status" value="1"/>
</dbReference>
<dbReference type="EMBL" id="JBHULR010000003">
    <property type="protein sequence ID" value="MFD2547509.1"/>
    <property type="molecule type" value="Genomic_DNA"/>
</dbReference>